<feature type="transmembrane region" description="Helical" evidence="2">
    <location>
        <begin position="63"/>
        <end position="85"/>
    </location>
</feature>
<sequence length="277" mass="28586">MTVVEHCTSSSKRSNRGRSSSEQPRAEHPLIDELQAAYRQAPAYPGLRRPLPDARRTRPEVRALWLAGGAVAATAVAIGVGYPLIGGSAGSGAPDDNDQVAASAEATSTSSSPPSSGATSTATDDDLGLVAEAVTGIVESDASGAEMADLVIDEDAGSVTVWLSGEPSSALVAELQEAAEAHGVALVIDSAEHSEAELMSIGAALWERNDEWSTRGFTIDGYWSTAAGLHIWTEGDVESAREALSSVPEIVEIEDGGGSDAGPGFVELPAPPPARWR</sequence>
<proteinExistence type="predicted"/>
<organism evidence="3 4">
    <name type="scientific">Nocardioides zeae</name>
    <dbReference type="NCBI Taxonomy" id="1457234"/>
    <lineage>
        <taxon>Bacteria</taxon>
        <taxon>Bacillati</taxon>
        <taxon>Actinomycetota</taxon>
        <taxon>Actinomycetes</taxon>
        <taxon>Propionibacteriales</taxon>
        <taxon>Nocardioidaceae</taxon>
        <taxon>Nocardioides</taxon>
    </lineage>
</organism>
<feature type="compositionally biased region" description="Low complexity" evidence="1">
    <location>
        <begin position="9"/>
        <end position="21"/>
    </location>
</feature>
<keyword evidence="2" id="KW-1133">Transmembrane helix</keyword>
<feature type="region of interest" description="Disordered" evidence="1">
    <location>
        <begin position="254"/>
        <end position="277"/>
    </location>
</feature>
<dbReference type="AlphaFoldDB" id="A0A6P0HF60"/>
<comment type="caution">
    <text evidence="3">The sequence shown here is derived from an EMBL/GenBank/DDBJ whole genome shotgun (WGS) entry which is preliminary data.</text>
</comment>
<feature type="region of interest" description="Disordered" evidence="1">
    <location>
        <begin position="91"/>
        <end position="125"/>
    </location>
</feature>
<evidence type="ECO:0000313" key="4">
    <source>
        <dbReference type="Proteomes" id="UP000468687"/>
    </source>
</evidence>
<feature type="region of interest" description="Disordered" evidence="1">
    <location>
        <begin position="1"/>
        <end position="30"/>
    </location>
</feature>
<keyword evidence="2" id="KW-0812">Transmembrane</keyword>
<evidence type="ECO:0000256" key="2">
    <source>
        <dbReference type="SAM" id="Phobius"/>
    </source>
</evidence>
<keyword evidence="2" id="KW-0472">Membrane</keyword>
<gene>
    <name evidence="3" type="ORF">G3T38_03615</name>
</gene>
<evidence type="ECO:0000256" key="1">
    <source>
        <dbReference type="SAM" id="MobiDB-lite"/>
    </source>
</evidence>
<name>A0A6P0HF60_9ACTN</name>
<protein>
    <submittedName>
        <fullName evidence="3">Uncharacterized protein</fullName>
    </submittedName>
</protein>
<reference evidence="3 4" key="1">
    <citation type="journal article" date="2014" name="Int. J. Syst. Evol. Microbiol.">
        <title>Nocardioides zeae sp. nov., isolated from the stem of Zea mays.</title>
        <authorList>
            <person name="Glaeser S.P."/>
            <person name="McInroy J.A."/>
            <person name="Busse H.J."/>
            <person name="Kampfer P."/>
        </authorList>
    </citation>
    <scope>NUCLEOTIDE SEQUENCE [LARGE SCALE GENOMIC DNA]</scope>
    <source>
        <strain evidence="3 4">JCM 30728</strain>
    </source>
</reference>
<keyword evidence="4" id="KW-1185">Reference proteome</keyword>
<feature type="compositionally biased region" description="Low complexity" evidence="1">
    <location>
        <begin position="101"/>
        <end position="122"/>
    </location>
</feature>
<dbReference type="RefSeq" id="WP_163770734.1">
    <property type="nucleotide sequence ID" value="NZ_JAAGXA010000002.1"/>
</dbReference>
<dbReference type="Proteomes" id="UP000468687">
    <property type="component" value="Unassembled WGS sequence"/>
</dbReference>
<evidence type="ECO:0000313" key="3">
    <source>
        <dbReference type="EMBL" id="NEN77359.1"/>
    </source>
</evidence>
<dbReference type="EMBL" id="JAAGXA010000002">
    <property type="protein sequence ID" value="NEN77359.1"/>
    <property type="molecule type" value="Genomic_DNA"/>
</dbReference>
<accession>A0A6P0HF60</accession>